<keyword evidence="4 6" id="KW-0472">Membrane</keyword>
<dbReference type="InterPro" id="IPR043130">
    <property type="entry name" value="CDP-OH_PTrfase_TM_dom"/>
</dbReference>
<comment type="similarity">
    <text evidence="2 5">Belongs to the CDP-alcohol phosphatidyltransferase class-I family.</text>
</comment>
<name>A0A9P9YRK3_9MUSC</name>
<comment type="caution">
    <text evidence="7">The sequence shown here is derived from an EMBL/GenBank/DDBJ whole genome shotgun (WGS) entry which is preliminary data.</text>
</comment>
<dbReference type="FunFam" id="1.20.120.1760:FF:000016">
    <property type="entry name" value="ethanolaminephosphotransferase 1"/>
    <property type="match status" value="1"/>
</dbReference>
<dbReference type="GO" id="GO:0005794">
    <property type="term" value="C:Golgi apparatus"/>
    <property type="evidence" value="ECO:0007669"/>
    <property type="project" value="TreeGrafter"/>
</dbReference>
<dbReference type="EMBL" id="JAMKOV010000002">
    <property type="protein sequence ID" value="KAI8041859.1"/>
    <property type="molecule type" value="Genomic_DNA"/>
</dbReference>
<dbReference type="GO" id="GO:0004307">
    <property type="term" value="F:ethanolaminephosphotransferase activity"/>
    <property type="evidence" value="ECO:0007669"/>
    <property type="project" value="TreeGrafter"/>
</dbReference>
<comment type="subcellular location">
    <subcellularLocation>
        <location evidence="1">Membrane</location>
    </subcellularLocation>
</comment>
<proteinExistence type="inferred from homology"/>
<dbReference type="Pfam" id="PF01066">
    <property type="entry name" value="CDP-OH_P_transf"/>
    <property type="match status" value="1"/>
</dbReference>
<dbReference type="InterPro" id="IPR000462">
    <property type="entry name" value="CDP-OH_P_trans"/>
</dbReference>
<gene>
    <name evidence="7" type="ORF">M5D96_003154</name>
</gene>
<dbReference type="PANTHER" id="PTHR10414">
    <property type="entry name" value="ETHANOLAMINEPHOSPHOTRANSFERASE"/>
    <property type="match status" value="1"/>
</dbReference>
<dbReference type="InterPro" id="IPR014472">
    <property type="entry name" value="CHOPT"/>
</dbReference>
<evidence type="ECO:0000256" key="4">
    <source>
        <dbReference type="ARBA" id="ARBA00023136"/>
    </source>
</evidence>
<feature type="transmembrane region" description="Helical" evidence="6">
    <location>
        <begin position="194"/>
        <end position="215"/>
    </location>
</feature>
<dbReference type="Gene3D" id="1.20.120.1760">
    <property type="match status" value="1"/>
</dbReference>
<evidence type="ECO:0000313" key="8">
    <source>
        <dbReference type="Proteomes" id="UP001059596"/>
    </source>
</evidence>
<dbReference type="GO" id="GO:0005789">
    <property type="term" value="C:endoplasmic reticulum membrane"/>
    <property type="evidence" value="ECO:0007669"/>
    <property type="project" value="TreeGrafter"/>
</dbReference>
<dbReference type="PROSITE" id="PS00379">
    <property type="entry name" value="CDP_ALCOHOL_P_TRANSF"/>
    <property type="match status" value="1"/>
</dbReference>
<dbReference type="Proteomes" id="UP001059596">
    <property type="component" value="Unassembled WGS sequence"/>
</dbReference>
<reference evidence="7" key="1">
    <citation type="journal article" date="2023" name="Genome Biol. Evol.">
        <title>Long-read-based Genome Assembly of Drosophila gunungcola Reveals Fewer Chemosensory Genes in Flower-breeding Species.</title>
        <authorList>
            <person name="Negi A."/>
            <person name="Liao B.Y."/>
            <person name="Yeh S.D."/>
        </authorList>
    </citation>
    <scope>NUCLEOTIDE SEQUENCE</scope>
    <source>
        <strain evidence="7">Sukarami</strain>
    </source>
</reference>
<organism evidence="7 8">
    <name type="scientific">Drosophila gunungcola</name>
    <name type="common">fruit fly</name>
    <dbReference type="NCBI Taxonomy" id="103775"/>
    <lineage>
        <taxon>Eukaryota</taxon>
        <taxon>Metazoa</taxon>
        <taxon>Ecdysozoa</taxon>
        <taxon>Arthropoda</taxon>
        <taxon>Hexapoda</taxon>
        <taxon>Insecta</taxon>
        <taxon>Pterygota</taxon>
        <taxon>Neoptera</taxon>
        <taxon>Endopterygota</taxon>
        <taxon>Diptera</taxon>
        <taxon>Brachycera</taxon>
        <taxon>Muscomorpha</taxon>
        <taxon>Ephydroidea</taxon>
        <taxon>Drosophilidae</taxon>
        <taxon>Drosophila</taxon>
        <taxon>Sophophora</taxon>
    </lineage>
</organism>
<evidence type="ECO:0000256" key="5">
    <source>
        <dbReference type="RuleBase" id="RU003750"/>
    </source>
</evidence>
<dbReference type="InterPro" id="IPR048254">
    <property type="entry name" value="CDP_ALCOHOL_P_TRANSF_CS"/>
</dbReference>
<evidence type="ECO:0000313" key="7">
    <source>
        <dbReference type="EMBL" id="KAI8041859.1"/>
    </source>
</evidence>
<evidence type="ECO:0000256" key="2">
    <source>
        <dbReference type="ARBA" id="ARBA00010441"/>
    </source>
</evidence>
<evidence type="ECO:0000256" key="6">
    <source>
        <dbReference type="SAM" id="Phobius"/>
    </source>
</evidence>
<keyword evidence="6" id="KW-1133">Transmembrane helix</keyword>
<accession>A0A9P9YRK3</accession>
<evidence type="ECO:0008006" key="9">
    <source>
        <dbReference type="Google" id="ProtNLM"/>
    </source>
</evidence>
<evidence type="ECO:0000256" key="1">
    <source>
        <dbReference type="ARBA" id="ARBA00004370"/>
    </source>
</evidence>
<protein>
    <recommendedName>
        <fullName evidence="9">Ethanolaminephosphotransferase 1</fullName>
    </recommendedName>
</protein>
<feature type="transmembrane region" description="Helical" evidence="6">
    <location>
        <begin position="235"/>
        <end position="256"/>
    </location>
</feature>
<dbReference type="AlphaFoldDB" id="A0A9P9YRK3"/>
<evidence type="ECO:0000256" key="3">
    <source>
        <dbReference type="ARBA" id="ARBA00022679"/>
    </source>
</evidence>
<keyword evidence="3 5" id="KW-0808">Transferase</keyword>
<dbReference type="PANTHER" id="PTHR10414:SF71">
    <property type="entry name" value="FI05338P"/>
    <property type="match status" value="1"/>
</dbReference>
<feature type="transmembrane region" description="Helical" evidence="6">
    <location>
        <begin position="59"/>
        <end position="77"/>
    </location>
</feature>
<dbReference type="GO" id="GO:0006646">
    <property type="term" value="P:phosphatidylethanolamine biosynthetic process"/>
    <property type="evidence" value="ECO:0007669"/>
    <property type="project" value="TreeGrafter"/>
</dbReference>
<feature type="transmembrane region" description="Helical" evidence="6">
    <location>
        <begin position="97"/>
        <end position="115"/>
    </location>
</feature>
<keyword evidence="6" id="KW-0812">Transmembrane</keyword>
<feature type="transmembrane region" description="Helical" evidence="6">
    <location>
        <begin position="276"/>
        <end position="292"/>
    </location>
</feature>
<keyword evidence="8" id="KW-1185">Reference proteome</keyword>
<sequence length="559" mass="65484">MQKLFRRLMDTQYLTPAHINGFDNYKYSAIDTSPLSQYVMHPFWNWLVKFFPRWFAPNLMTFLGFLFGAMNLVLLSYYDWNFEASSGEEGSTPIPSWVWLCTGVNIFLAYTLDGIDGKQARRIGLSGPLGELFDHGLDSYTAMLIPTCLYSIFGRSRVYSVRPMRMYYVCLTVYFNFFVSHWEKYNTGILYLPWGYDLSMWGSTAMYLVTWWMGFERWKFELPLGSYGTLPLGNVMEAVLHVSAMANLPLVIINVYNSYAHRTGRMLSFWEAIRPMWPFLTFFVILLVWPYVSPNDIMEKDPRAIFMLSGTIFSNVSEKQFEMPPFCCGGRRCAKDLELEKSNEGGRESLKDTIYTTASEYERPLSLKFYARHDWPYFNCTSQEVRGIREKLDPASLQNERKIASHDEGVEEKFEMKHGTPQPVTVNQIYGWYSDRAYRYLKRDRGTFCRLIVSQMSVTRCEAWHWQTPMFVMSFLVSLWLPLLERPLLYMLLIVTTLSHWQYGASVVNQMCEHFNRVCFTVHKRVPQEEMLSKGKTLLAEKIGQPEKQQHEELLKKKD</sequence>